<reference evidence="2" key="1">
    <citation type="journal article" date="2021" name="Proc. Natl. Acad. Sci. U.S.A.">
        <title>A Catalog of Tens of Thousands of Viruses from Human Metagenomes Reveals Hidden Associations with Chronic Diseases.</title>
        <authorList>
            <person name="Tisza M.J."/>
            <person name="Buck C.B."/>
        </authorList>
    </citation>
    <scope>NUCLEOTIDE SEQUENCE</scope>
    <source>
        <strain evidence="2">CtOow3</strain>
    </source>
</reference>
<keyword evidence="1" id="KW-0812">Transmembrane</keyword>
<protein>
    <submittedName>
        <fullName evidence="2">Uncharacterized protein</fullName>
    </submittedName>
</protein>
<name>A0A8S5QZ92_9CAUD</name>
<keyword evidence="1" id="KW-0472">Membrane</keyword>
<dbReference type="EMBL" id="BK015773">
    <property type="protein sequence ID" value="DAE24416.1"/>
    <property type="molecule type" value="Genomic_DNA"/>
</dbReference>
<feature type="transmembrane region" description="Helical" evidence="1">
    <location>
        <begin position="6"/>
        <end position="28"/>
    </location>
</feature>
<evidence type="ECO:0000256" key="1">
    <source>
        <dbReference type="SAM" id="Phobius"/>
    </source>
</evidence>
<evidence type="ECO:0000313" key="2">
    <source>
        <dbReference type="EMBL" id="DAE24416.1"/>
    </source>
</evidence>
<organism evidence="2">
    <name type="scientific">Siphoviridae sp. ctOow3</name>
    <dbReference type="NCBI Taxonomy" id="2826315"/>
    <lineage>
        <taxon>Viruses</taxon>
        <taxon>Duplodnaviria</taxon>
        <taxon>Heunggongvirae</taxon>
        <taxon>Uroviricota</taxon>
        <taxon>Caudoviricetes</taxon>
    </lineage>
</organism>
<sequence length="97" mass="11160">MTEPTLASQFLGLATIMTCLFIILLLIANSEQKAKRQKEEQERLDQAIIDVYQQGRNQFNNIARQNIRNCDRKFTFDTQAPVGLRPDLLALPQPKEQ</sequence>
<keyword evidence="1" id="KW-1133">Transmembrane helix</keyword>
<proteinExistence type="predicted"/>
<accession>A0A8S5QZ92</accession>